<dbReference type="SUPFAM" id="SSF56935">
    <property type="entry name" value="Porins"/>
    <property type="match status" value="1"/>
</dbReference>
<keyword evidence="1" id="KW-0732">Signal</keyword>
<dbReference type="AlphaFoldDB" id="A0A223NSZ3"/>
<dbReference type="RefSeq" id="WP_157740617.1">
    <property type="nucleotide sequence ID" value="NZ_CP022743.1"/>
</dbReference>
<proteinExistence type="predicted"/>
<dbReference type="EMBL" id="CP022743">
    <property type="protein sequence ID" value="ASU32973.1"/>
    <property type="molecule type" value="Genomic_DNA"/>
</dbReference>
<dbReference type="Gene3D" id="2.60.40.1930">
    <property type="match status" value="1"/>
</dbReference>
<feature type="signal peptide" evidence="1">
    <location>
        <begin position="1"/>
        <end position="24"/>
    </location>
</feature>
<dbReference type="InterPro" id="IPR037066">
    <property type="entry name" value="Plug_dom_sf"/>
</dbReference>
<organism evidence="2 3">
    <name type="scientific">Mucilaginibacter xinganensis</name>
    <dbReference type="NCBI Taxonomy" id="1234841"/>
    <lineage>
        <taxon>Bacteria</taxon>
        <taxon>Pseudomonadati</taxon>
        <taxon>Bacteroidota</taxon>
        <taxon>Sphingobacteriia</taxon>
        <taxon>Sphingobacteriales</taxon>
        <taxon>Sphingobacteriaceae</taxon>
        <taxon>Mucilaginibacter</taxon>
    </lineage>
</organism>
<name>A0A223NSZ3_9SPHI</name>
<evidence type="ECO:0000313" key="3">
    <source>
        <dbReference type="Proteomes" id="UP000215002"/>
    </source>
</evidence>
<evidence type="ECO:0008006" key="4">
    <source>
        <dbReference type="Google" id="ProtNLM"/>
    </source>
</evidence>
<dbReference type="Gene3D" id="2.170.130.10">
    <property type="entry name" value="TonB-dependent receptor, plug domain"/>
    <property type="match status" value="1"/>
</dbReference>
<reference evidence="2 3" key="1">
    <citation type="submission" date="2017-08" db="EMBL/GenBank/DDBJ databases">
        <title>Complete genome sequence of Mucilaginibacter sp. strain BJC16-A31.</title>
        <authorList>
            <consortium name="Henan University of Science and Technology"/>
            <person name="You X."/>
        </authorList>
    </citation>
    <scope>NUCLEOTIDE SEQUENCE [LARGE SCALE GENOMIC DNA]</scope>
    <source>
        <strain evidence="2 3">BJC16-A31</strain>
    </source>
</reference>
<sequence>MKKITSFLRMYVVFIVTVHLSAQAQTGTAPLKSLKNKLDIYNETHTCEKAYLQFDKPYYAVGDTIYFKAYVTIGAEHKLSALSGILHVDLIGPKNQILRNIKLQVTAGTCWGDFVLTDTLKGGGYLIRAYTNWMRNEGENSFFEKAITVCSLTSVSNFKGGKPQRKIATMQEQPKHDVQFMPEGGSLVAGNYSKIAFKAIGANGNYPNIKGTITDETGNELASFSATHAGMGSFTFVPEAGKTYNANIVYDDGTHDVVVLPKATETGYTINVNNNNADTLRMRITAAANSTTDKLSLVARAGGTIYYAADKQQTGVKFFSVAIPKNIFPTGIVQFTLYSADKEPLNERLVFINNHDELKMGLTTEKRKYKIREKVNIALNTQSKASKPTMGSFSISVVDETKVPVDTVNENNILTSLLLTSNLKGYIDAPAYYFSNNNEQTQSDLDNLLLTQGYRHFEWKEIDSKKQSEPKYQPEKDFRISGIVKRNGKPANGAKVSLISKTNGFFMIDTVADSSGRFAFEHLIFSDSTKFLIQSKVAKGQDNVIVEMDTLPVSNRNRYVSPFNSKKDNGQIDLNTYAVNQMQFYEEQKKYGVNQHPVLLNEVHIAAKKESAIPHSENLNGSGNADQVLNAKQLEKMNCGKIVDCLSGVLSGVIFRAGVPLNSRAHQAVMAVVLDGVFLDKSEYDIFDYLHTEDIEGIEVVLGPHYAAIYGDRMANGGLIITTKKAKKINNYYRYAPGVVTYMPKGFYKAREFYSPQYDNPKTNTKIPDLRSTIYWNPNIITDKDGKASFSYFNADSKGTYRVVVEGIDADGNLGRQVYRYTVE</sequence>
<dbReference type="Proteomes" id="UP000215002">
    <property type="component" value="Chromosome"/>
</dbReference>
<protein>
    <recommendedName>
        <fullName evidence="4">TonB-dependent receptor plug domain-containing protein</fullName>
    </recommendedName>
</protein>
<keyword evidence="3" id="KW-1185">Reference proteome</keyword>
<accession>A0A223NSZ3</accession>
<dbReference type="OrthoDB" id="609485at2"/>
<dbReference type="KEGG" id="muc:MuYL_1073"/>
<evidence type="ECO:0000313" key="2">
    <source>
        <dbReference type="EMBL" id="ASU32973.1"/>
    </source>
</evidence>
<gene>
    <name evidence="2" type="ORF">MuYL_1073</name>
</gene>
<feature type="chain" id="PRO_5012397847" description="TonB-dependent receptor plug domain-containing protein" evidence="1">
    <location>
        <begin position="25"/>
        <end position="824"/>
    </location>
</feature>
<evidence type="ECO:0000256" key="1">
    <source>
        <dbReference type="SAM" id="SignalP"/>
    </source>
</evidence>